<dbReference type="Gene3D" id="3.30.450.40">
    <property type="match status" value="1"/>
</dbReference>
<dbReference type="InterPro" id="IPR029016">
    <property type="entry name" value="GAF-like_dom_sf"/>
</dbReference>
<organism evidence="2 3">
    <name type="scientific">Candidatus Bealeia paramacronuclearis</name>
    <dbReference type="NCBI Taxonomy" id="1921001"/>
    <lineage>
        <taxon>Bacteria</taxon>
        <taxon>Pseudomonadati</taxon>
        <taxon>Pseudomonadota</taxon>
        <taxon>Alphaproteobacteria</taxon>
        <taxon>Holosporales</taxon>
        <taxon>Holosporaceae</taxon>
        <taxon>Candidatus Bealeia</taxon>
    </lineage>
</organism>
<feature type="domain" description="GAF" evidence="1">
    <location>
        <begin position="38"/>
        <end position="135"/>
    </location>
</feature>
<dbReference type="Pfam" id="PF13185">
    <property type="entry name" value="GAF_2"/>
    <property type="match status" value="1"/>
</dbReference>
<evidence type="ECO:0000313" key="3">
    <source>
        <dbReference type="Proteomes" id="UP001330434"/>
    </source>
</evidence>
<gene>
    <name evidence="2" type="ORF">Bealeia1_00585</name>
</gene>
<dbReference type="EMBL" id="CP133270">
    <property type="protein sequence ID" value="WVX66408.1"/>
    <property type="molecule type" value="Genomic_DNA"/>
</dbReference>
<accession>A0ABZ2C2W2</accession>
<name>A0ABZ2C2W2_9PROT</name>
<dbReference type="Proteomes" id="UP001330434">
    <property type="component" value="Chromosome"/>
</dbReference>
<dbReference type="SUPFAM" id="SSF55781">
    <property type="entry name" value="GAF domain-like"/>
    <property type="match status" value="1"/>
</dbReference>
<protein>
    <submittedName>
        <fullName evidence="2">Signal transduction protein containing GAF and PtsI domains</fullName>
    </submittedName>
</protein>
<dbReference type="InterPro" id="IPR003018">
    <property type="entry name" value="GAF"/>
</dbReference>
<sequence length="155" mass="17581">MKKNQKLNFISNTLEDVQQLLSAPKPLRSRLLDFVKFLAHEFNARSSGIYLLNDDYFLESYVYYDRDEGAQPQSKFRVGEGVLGYILSTGKPAMIDNLTTHPNFVYRPGATDYIYLALVGYPIVTSKGRVGVLTALTNLSKPNHILLKLRMVLYS</sequence>
<keyword evidence="3" id="KW-1185">Reference proteome</keyword>
<reference evidence="2 3" key="1">
    <citation type="journal article" date="2024" name="Environ. Microbiol.">
        <title>Novel evolutionary insights on the interactions of the Holosporales (Alphaproteobacteria) with eukaryotic hosts from comparative genomics.</title>
        <authorList>
            <person name="Giovannini M."/>
            <person name="Petroni G."/>
            <person name="Castelli M."/>
        </authorList>
    </citation>
    <scope>NUCLEOTIDE SEQUENCE [LARGE SCALE GENOMIC DNA]</scope>
    <source>
        <strain evidence="2 3">US_Bl 15I1</strain>
    </source>
</reference>
<dbReference type="RefSeq" id="WP_331255281.1">
    <property type="nucleotide sequence ID" value="NZ_CP133270.1"/>
</dbReference>
<evidence type="ECO:0000313" key="2">
    <source>
        <dbReference type="EMBL" id="WVX66408.1"/>
    </source>
</evidence>
<proteinExistence type="predicted"/>
<evidence type="ECO:0000259" key="1">
    <source>
        <dbReference type="Pfam" id="PF13185"/>
    </source>
</evidence>